<dbReference type="AlphaFoldDB" id="A0A1G2F307"/>
<evidence type="ECO:0000313" key="2">
    <source>
        <dbReference type="Proteomes" id="UP000177810"/>
    </source>
</evidence>
<name>A0A1G2F307_9BACT</name>
<protein>
    <submittedName>
        <fullName evidence="1">Uncharacterized protein</fullName>
    </submittedName>
</protein>
<evidence type="ECO:0000313" key="1">
    <source>
        <dbReference type="EMBL" id="OGZ32435.1"/>
    </source>
</evidence>
<dbReference type="EMBL" id="MHMT01000019">
    <property type="protein sequence ID" value="OGZ32435.1"/>
    <property type="molecule type" value="Genomic_DNA"/>
</dbReference>
<reference evidence="1 2" key="1">
    <citation type="journal article" date="2016" name="Nat. Commun.">
        <title>Thousands of microbial genomes shed light on interconnected biogeochemical processes in an aquifer system.</title>
        <authorList>
            <person name="Anantharaman K."/>
            <person name="Brown C.T."/>
            <person name="Hug L.A."/>
            <person name="Sharon I."/>
            <person name="Castelle C.J."/>
            <person name="Probst A.J."/>
            <person name="Thomas B.C."/>
            <person name="Singh A."/>
            <person name="Wilkins M.J."/>
            <person name="Karaoz U."/>
            <person name="Brodie E.L."/>
            <person name="Williams K.H."/>
            <person name="Hubbard S.S."/>
            <person name="Banfield J.F."/>
        </authorList>
    </citation>
    <scope>NUCLEOTIDE SEQUENCE [LARGE SCALE GENOMIC DNA]</scope>
</reference>
<accession>A0A1G2F307</accession>
<sequence>MKGLSSEKIPELAAKDVRIVKKEARIIFRISPDERLIETIENKNPRLDLIAIVGPTWEFNRGWKEVLLAEIGISRTRPYHEARGLNRKNEESNIPKRRKWFFLSPHQYQLIAPMIFKKIEGLAYERVCLWEKGPFSTDPFKLPSIRHYWLRSAKTLYVNDYWMSRISGARFTVSLRDVFIIRDICWAEANLNRYLRKVLRGLVNFIDLRLNWYKFSYKGRRPFRTLDGTKQVEERLKSRFFTKHPHLLWEVIRRLKEEKENKYWLHLAEMIAWTIREPEERKMAFMAVSHPYLSHPRTRLGDIQLLVTTEISKKKGYIVFEVFPRKK</sequence>
<gene>
    <name evidence="1" type="ORF">A2V69_02340</name>
</gene>
<dbReference type="STRING" id="1801990.A2V69_02340"/>
<organism evidence="1 2">
    <name type="scientific">Candidatus Portnoybacteria bacterium RBG_13_40_8</name>
    <dbReference type="NCBI Taxonomy" id="1801990"/>
    <lineage>
        <taxon>Bacteria</taxon>
        <taxon>Candidatus Portnoyibacteriota</taxon>
    </lineage>
</organism>
<comment type="caution">
    <text evidence="1">The sequence shown here is derived from an EMBL/GenBank/DDBJ whole genome shotgun (WGS) entry which is preliminary data.</text>
</comment>
<dbReference type="Proteomes" id="UP000177810">
    <property type="component" value="Unassembled WGS sequence"/>
</dbReference>
<proteinExistence type="predicted"/>